<dbReference type="Gene3D" id="3.40.30.10">
    <property type="entry name" value="Glutaredoxin"/>
    <property type="match status" value="1"/>
</dbReference>
<keyword evidence="6" id="KW-1133">Transmembrane helix</keyword>
<evidence type="ECO:0000256" key="4">
    <source>
        <dbReference type="ARBA" id="ARBA00023157"/>
    </source>
</evidence>
<dbReference type="SUPFAM" id="SSF52833">
    <property type="entry name" value="Thioredoxin-like"/>
    <property type="match status" value="1"/>
</dbReference>
<keyword evidence="5" id="KW-0676">Redox-active center</keyword>
<dbReference type="PANTHER" id="PTHR13887:SF14">
    <property type="entry name" value="DISULFIDE BOND FORMATION PROTEIN D"/>
    <property type="match status" value="1"/>
</dbReference>
<keyword evidence="2" id="KW-0732">Signal</keyword>
<dbReference type="RefSeq" id="WP_179650238.1">
    <property type="nucleotide sequence ID" value="NZ_JACBZM010000001.1"/>
</dbReference>
<dbReference type="CDD" id="cd02972">
    <property type="entry name" value="DsbA_family"/>
    <property type="match status" value="1"/>
</dbReference>
<evidence type="ECO:0000256" key="5">
    <source>
        <dbReference type="ARBA" id="ARBA00023284"/>
    </source>
</evidence>
<keyword evidence="3" id="KW-0560">Oxidoreductase</keyword>
<keyword evidence="6" id="KW-0812">Transmembrane</keyword>
<evidence type="ECO:0000256" key="3">
    <source>
        <dbReference type="ARBA" id="ARBA00023002"/>
    </source>
</evidence>
<dbReference type="Proteomes" id="UP000562045">
    <property type="component" value="Unassembled WGS sequence"/>
</dbReference>
<comment type="similarity">
    <text evidence="1">Belongs to the thioredoxin family. DsbA subfamily.</text>
</comment>
<dbReference type="Pfam" id="PF13462">
    <property type="entry name" value="Thioredoxin_4"/>
    <property type="match status" value="1"/>
</dbReference>
<dbReference type="EMBL" id="JACBZM010000001">
    <property type="protein sequence ID" value="NYI46396.1"/>
    <property type="molecule type" value="Genomic_DNA"/>
</dbReference>
<gene>
    <name evidence="8" type="ORF">BJ993_003476</name>
</gene>
<dbReference type="AlphaFoldDB" id="A0A7Z0CM32"/>
<keyword evidence="4" id="KW-1015">Disulfide bond</keyword>
<protein>
    <submittedName>
        <fullName evidence="8">Protein-disulfide isomerase</fullName>
    </submittedName>
</protein>
<evidence type="ECO:0000259" key="7">
    <source>
        <dbReference type="Pfam" id="PF13462"/>
    </source>
</evidence>
<keyword evidence="6" id="KW-0472">Membrane</keyword>
<feature type="domain" description="Thioredoxin-like fold" evidence="7">
    <location>
        <begin position="72"/>
        <end position="241"/>
    </location>
</feature>
<reference evidence="8 9" key="1">
    <citation type="submission" date="2020-07" db="EMBL/GenBank/DDBJ databases">
        <title>Sequencing the genomes of 1000 actinobacteria strains.</title>
        <authorList>
            <person name="Klenk H.-P."/>
        </authorList>
    </citation>
    <scope>NUCLEOTIDE SEQUENCE [LARGE SCALE GENOMIC DNA]</scope>
    <source>
        <strain evidence="8 9">DSM 15131</strain>
    </source>
</reference>
<evidence type="ECO:0000256" key="1">
    <source>
        <dbReference type="ARBA" id="ARBA00005791"/>
    </source>
</evidence>
<dbReference type="PANTHER" id="PTHR13887">
    <property type="entry name" value="GLUTATHIONE S-TRANSFERASE KAPPA"/>
    <property type="match status" value="1"/>
</dbReference>
<accession>A0A7Z0CM32</accession>
<keyword evidence="8" id="KW-0413">Isomerase</keyword>
<evidence type="ECO:0000313" key="9">
    <source>
        <dbReference type="Proteomes" id="UP000562045"/>
    </source>
</evidence>
<dbReference type="GO" id="GO:0016853">
    <property type="term" value="F:isomerase activity"/>
    <property type="evidence" value="ECO:0007669"/>
    <property type="project" value="UniProtKB-KW"/>
</dbReference>
<name>A0A7Z0CM32_9ACTN</name>
<evidence type="ECO:0000256" key="6">
    <source>
        <dbReference type="SAM" id="Phobius"/>
    </source>
</evidence>
<evidence type="ECO:0000313" key="8">
    <source>
        <dbReference type="EMBL" id="NYI46396.1"/>
    </source>
</evidence>
<evidence type="ECO:0000256" key="2">
    <source>
        <dbReference type="ARBA" id="ARBA00022729"/>
    </source>
</evidence>
<proteinExistence type="inferred from homology"/>
<organism evidence="8 9">
    <name type="scientific">Nocardioides aromaticivorans</name>
    <dbReference type="NCBI Taxonomy" id="200618"/>
    <lineage>
        <taxon>Bacteria</taxon>
        <taxon>Bacillati</taxon>
        <taxon>Actinomycetota</taxon>
        <taxon>Actinomycetes</taxon>
        <taxon>Propionibacteriales</taxon>
        <taxon>Nocardioidaceae</taxon>
        <taxon>Nocardioides</taxon>
    </lineage>
</organism>
<dbReference type="InterPro" id="IPR012336">
    <property type="entry name" value="Thioredoxin-like_fold"/>
</dbReference>
<dbReference type="InterPro" id="IPR036249">
    <property type="entry name" value="Thioredoxin-like_sf"/>
</dbReference>
<sequence>MASDNSKATARAQKAAAERAAQAKREARRRILTIGGVVLAMVIIIGGSVAFSLVKKNESDKKLEDAASGRSDYGVTIGPDDAPNKVVIYEDFLCPYCGELEKRTRDDLAELAADDKVQVEYRPFDLLSQLGDYPIRAASAFSVVLEKSGPEVAKKFHDLLYENQPSEKDPGAVTNDDLVDLAVEAGAKEADVADAIRNVSNEDWVTEATAEAQKAGVSSTPTILLNGKVFDDGRTVDDLAENLIAALD</sequence>
<feature type="transmembrane region" description="Helical" evidence="6">
    <location>
        <begin position="31"/>
        <end position="54"/>
    </location>
</feature>
<dbReference type="GO" id="GO:0016491">
    <property type="term" value="F:oxidoreductase activity"/>
    <property type="evidence" value="ECO:0007669"/>
    <property type="project" value="UniProtKB-KW"/>
</dbReference>
<comment type="caution">
    <text evidence="8">The sequence shown here is derived from an EMBL/GenBank/DDBJ whole genome shotgun (WGS) entry which is preliminary data.</text>
</comment>